<name>A0A5B7HD37_PORTR</name>
<organism evidence="1 2">
    <name type="scientific">Portunus trituberculatus</name>
    <name type="common">Swimming crab</name>
    <name type="synonym">Neptunus trituberculatus</name>
    <dbReference type="NCBI Taxonomy" id="210409"/>
    <lineage>
        <taxon>Eukaryota</taxon>
        <taxon>Metazoa</taxon>
        <taxon>Ecdysozoa</taxon>
        <taxon>Arthropoda</taxon>
        <taxon>Crustacea</taxon>
        <taxon>Multicrustacea</taxon>
        <taxon>Malacostraca</taxon>
        <taxon>Eumalacostraca</taxon>
        <taxon>Eucarida</taxon>
        <taxon>Decapoda</taxon>
        <taxon>Pleocyemata</taxon>
        <taxon>Brachyura</taxon>
        <taxon>Eubrachyura</taxon>
        <taxon>Portunoidea</taxon>
        <taxon>Portunidae</taxon>
        <taxon>Portuninae</taxon>
        <taxon>Portunus</taxon>
    </lineage>
</organism>
<dbReference type="EMBL" id="VSRR010028739">
    <property type="protein sequence ID" value="MPC69002.1"/>
    <property type="molecule type" value="Genomic_DNA"/>
</dbReference>
<keyword evidence="2" id="KW-1185">Reference proteome</keyword>
<dbReference type="AlphaFoldDB" id="A0A5B7HD37"/>
<dbReference type="Gene3D" id="3.40.190.10">
    <property type="entry name" value="Periplasmic binding protein-like II"/>
    <property type="match status" value="1"/>
</dbReference>
<sequence length="94" mass="10612">MRGRTKPCVARPRKDGRHAVSRIRRAVSMKIAVDHSKRCNIPVEANMGLGPFGMTHARSQVADFTLPIFREVLHILTARPRPQPQPWGFLAPFT</sequence>
<evidence type="ECO:0000313" key="2">
    <source>
        <dbReference type="Proteomes" id="UP000324222"/>
    </source>
</evidence>
<gene>
    <name evidence="1" type="ORF">E2C01_063216</name>
</gene>
<comment type="caution">
    <text evidence="1">The sequence shown here is derived from an EMBL/GenBank/DDBJ whole genome shotgun (WGS) entry which is preliminary data.</text>
</comment>
<protein>
    <submittedName>
        <fullName evidence="1">Uncharacterized protein</fullName>
    </submittedName>
</protein>
<reference evidence="1 2" key="1">
    <citation type="submission" date="2019-05" db="EMBL/GenBank/DDBJ databases">
        <title>Another draft genome of Portunus trituberculatus and its Hox gene families provides insights of decapod evolution.</title>
        <authorList>
            <person name="Jeong J.-H."/>
            <person name="Song I."/>
            <person name="Kim S."/>
            <person name="Choi T."/>
            <person name="Kim D."/>
            <person name="Ryu S."/>
            <person name="Kim W."/>
        </authorList>
    </citation>
    <scope>NUCLEOTIDE SEQUENCE [LARGE SCALE GENOMIC DNA]</scope>
    <source>
        <tissue evidence="1">Muscle</tissue>
    </source>
</reference>
<proteinExistence type="predicted"/>
<evidence type="ECO:0000313" key="1">
    <source>
        <dbReference type="EMBL" id="MPC69002.1"/>
    </source>
</evidence>
<dbReference type="Proteomes" id="UP000324222">
    <property type="component" value="Unassembled WGS sequence"/>
</dbReference>
<accession>A0A5B7HD37</accession>